<dbReference type="Pfam" id="PF00080">
    <property type="entry name" value="Sod_Cu"/>
    <property type="match status" value="1"/>
</dbReference>
<dbReference type="SUPFAM" id="SSF49329">
    <property type="entry name" value="Cu,Zn superoxide dismutase-like"/>
    <property type="match status" value="1"/>
</dbReference>
<protein>
    <submittedName>
        <fullName evidence="3">Superoxide dismutase family protein</fullName>
    </submittedName>
</protein>
<dbReference type="InterPro" id="IPR024134">
    <property type="entry name" value="SOD_Cu/Zn_/chaperone"/>
</dbReference>
<reference evidence="3" key="1">
    <citation type="journal article" date="2022" name="Cell">
        <title>Design, construction, and in vivo augmentation of a complex gut microbiome.</title>
        <authorList>
            <person name="Cheng A.G."/>
            <person name="Ho P.Y."/>
            <person name="Aranda-Diaz A."/>
            <person name="Jain S."/>
            <person name="Yu F.B."/>
            <person name="Meng X."/>
            <person name="Wang M."/>
            <person name="Iakiviak M."/>
            <person name="Nagashima K."/>
            <person name="Zhao A."/>
            <person name="Murugkar P."/>
            <person name="Patil A."/>
            <person name="Atabakhsh K."/>
            <person name="Weakley A."/>
            <person name="Yan J."/>
            <person name="Brumbaugh A.R."/>
            <person name="Higginbottom S."/>
            <person name="Dimas A."/>
            <person name="Shiver A.L."/>
            <person name="Deutschbauer A."/>
            <person name="Neff N."/>
            <person name="Sonnenburg J.L."/>
            <person name="Huang K.C."/>
            <person name="Fischbach M.A."/>
        </authorList>
    </citation>
    <scope>NUCLEOTIDE SEQUENCE</scope>
    <source>
        <strain evidence="3">DSM 19829</strain>
    </source>
</reference>
<dbReference type="PANTHER" id="PTHR10003">
    <property type="entry name" value="SUPEROXIDE DISMUTASE CU-ZN -RELATED"/>
    <property type="match status" value="1"/>
</dbReference>
<dbReference type="InterPro" id="IPR001424">
    <property type="entry name" value="SOD_Cu_Zn_dom"/>
</dbReference>
<keyword evidence="4" id="KW-1185">Reference proteome</keyword>
<accession>A0ABY5VHN8</accession>
<gene>
    <name evidence="3" type="ORF">NQ502_02305</name>
</gene>
<organism evidence="3 4">
    <name type="scientific">Ruminococcus gauvreauii</name>
    <dbReference type="NCBI Taxonomy" id="438033"/>
    <lineage>
        <taxon>Bacteria</taxon>
        <taxon>Bacillati</taxon>
        <taxon>Bacillota</taxon>
        <taxon>Clostridia</taxon>
        <taxon>Eubacteriales</taxon>
        <taxon>Oscillospiraceae</taxon>
        <taxon>Ruminococcus</taxon>
    </lineage>
</organism>
<dbReference type="Proteomes" id="UP001060164">
    <property type="component" value="Chromosome"/>
</dbReference>
<proteinExistence type="inferred from homology"/>
<dbReference type="RefSeq" id="WP_044983101.1">
    <property type="nucleotide sequence ID" value="NZ_CABLBR010000007.1"/>
</dbReference>
<dbReference type="EMBL" id="CP102290">
    <property type="protein sequence ID" value="UWP59912.1"/>
    <property type="molecule type" value="Genomic_DNA"/>
</dbReference>
<evidence type="ECO:0000313" key="4">
    <source>
        <dbReference type="Proteomes" id="UP001060164"/>
    </source>
</evidence>
<evidence type="ECO:0000313" key="3">
    <source>
        <dbReference type="EMBL" id="UWP59912.1"/>
    </source>
</evidence>
<dbReference type="Gene3D" id="2.60.40.200">
    <property type="entry name" value="Superoxide dismutase, copper/zinc binding domain"/>
    <property type="match status" value="1"/>
</dbReference>
<evidence type="ECO:0000256" key="1">
    <source>
        <dbReference type="ARBA" id="ARBA00010457"/>
    </source>
</evidence>
<evidence type="ECO:0000259" key="2">
    <source>
        <dbReference type="Pfam" id="PF00080"/>
    </source>
</evidence>
<sequence>MEIPIKEIFSTLMDIPLEAYAPITGSEAYAGIQGTVYFYPLWDGTFVIADVAGLPFEEGTCTEKIFGFHIHTGETCTGNEEDPFADTGLHYNPDSCPHPEHAGDLPPLFGNNGYALTMFYTNRFVPEEVIGHTVVIHDMPDDFHTQPAGDSGSKIACAEIKGTDGK</sequence>
<comment type="similarity">
    <text evidence="1">Belongs to the Cu-Zn superoxide dismutase family.</text>
</comment>
<dbReference type="InterPro" id="IPR036423">
    <property type="entry name" value="SOD-like_Cu/Zn_dom_sf"/>
</dbReference>
<name>A0ABY5VHN8_9FIRM</name>
<feature type="domain" description="Superoxide dismutase copper/zinc binding" evidence="2">
    <location>
        <begin position="33"/>
        <end position="160"/>
    </location>
</feature>